<dbReference type="WormBase" id="Y57G11C.9c">
    <property type="protein sequence ID" value="CE28142"/>
    <property type="gene ID" value="WBGene00013307"/>
    <property type="gene designation" value="melo-1"/>
</dbReference>
<organism evidence="1 2">
    <name type="scientific">Caenorhabditis elegans</name>
    <dbReference type="NCBI Taxonomy" id="6239"/>
    <lineage>
        <taxon>Eukaryota</taxon>
        <taxon>Metazoa</taxon>
        <taxon>Ecdysozoa</taxon>
        <taxon>Nematoda</taxon>
        <taxon>Chromadorea</taxon>
        <taxon>Rhabditida</taxon>
        <taxon>Rhabditina</taxon>
        <taxon>Rhabditomorpha</taxon>
        <taxon>Rhabditoidea</taxon>
        <taxon>Rhabditidae</taxon>
        <taxon>Peloderinae</taxon>
        <taxon>Caenorhabditis</taxon>
    </lineage>
</organism>
<proteinExistence type="predicted"/>
<dbReference type="RefSeq" id="NP_001379285.1">
    <property type="nucleotide sequence ID" value="NM_001392443.1"/>
</dbReference>
<dbReference type="AlphaFoldDB" id="Q95Q12"/>
<dbReference type="CTD" id="178401"/>
<dbReference type="ExpressionAtlas" id="Q95Q12">
    <property type="expression patterns" value="baseline and differential"/>
</dbReference>
<evidence type="ECO:0000313" key="1">
    <source>
        <dbReference type="EMBL" id="CAC42379.1"/>
    </source>
</evidence>
<reference evidence="1 2" key="1">
    <citation type="journal article" date="1998" name="Science">
        <title>Genome sequence of the nematode C. elegans: a platform for investigating biology.</title>
        <authorList>
            <consortium name="The C. elegans sequencing consortium"/>
            <person name="Sulson J.E."/>
            <person name="Waterston R."/>
        </authorList>
    </citation>
    <scope>NUCLEOTIDE SEQUENCE [LARGE SCALE GENOMIC DNA]</scope>
    <source>
        <strain evidence="1 2">Bristol N2</strain>
    </source>
</reference>
<dbReference type="SMR" id="Q95Q12"/>
<gene>
    <name evidence="1 3" type="primary">melo-1</name>
    <name evidence="1" type="ORF">CELE_Y57G11C.9</name>
    <name evidence="3" type="ORF">Y57G11C.9</name>
</gene>
<keyword evidence="2" id="KW-1185">Reference proteome</keyword>
<evidence type="ECO:0000313" key="2">
    <source>
        <dbReference type="Proteomes" id="UP000001940"/>
    </source>
</evidence>
<dbReference type="Bgee" id="WBGene00013307">
    <property type="expression patterns" value="Expressed in germ line (C elegans) and 4 other cell types or tissues"/>
</dbReference>
<evidence type="ECO:0000313" key="3">
    <source>
        <dbReference type="WormBase" id="Y57G11C.9c"/>
    </source>
</evidence>
<dbReference type="AGR" id="WB:WBGene00013307"/>
<dbReference type="GeneID" id="178401"/>
<name>Q95Q12_CAEEL</name>
<dbReference type="EMBL" id="BX284604">
    <property type="protein sequence ID" value="CAC42379.1"/>
    <property type="molecule type" value="Genomic_DNA"/>
</dbReference>
<sequence length="77" mass="9220">MYHNNNYGYNNHRGGGGFRHNNYNNNNNNHHHHYNNLPRINETQVPQSKHTIFIRGLHGDISTEEINRKREFYPTMC</sequence>
<protein>
    <submittedName>
        <fullName evidence="1">RRM domain-containing protein</fullName>
    </submittedName>
</protein>
<accession>Q95Q12</accession>
<dbReference type="OrthoDB" id="8933311at2759"/>
<dbReference type="Proteomes" id="UP000001940">
    <property type="component" value="Chromosome IV"/>
</dbReference>
<dbReference type="HOGENOM" id="CLU_2640346_0_0_1"/>
<dbReference type="UCSC" id="Y57G11C.9a">
    <property type="organism name" value="c. elegans"/>
</dbReference>